<dbReference type="EMBL" id="BK016138">
    <property type="protein sequence ID" value="DAF97931.1"/>
    <property type="molecule type" value="Genomic_DNA"/>
</dbReference>
<evidence type="ECO:0000313" key="2">
    <source>
        <dbReference type="EMBL" id="DAF97931.1"/>
    </source>
</evidence>
<accession>A0A8S5UTZ9</accession>
<name>A0A8S5UTZ9_9CAUD</name>
<reference evidence="2" key="1">
    <citation type="journal article" date="2021" name="Proc. Natl. Acad. Sci. U.S.A.">
        <title>A Catalog of Tens of Thousands of Viruses from Human Metagenomes Reveals Hidden Associations with Chronic Diseases.</title>
        <authorList>
            <person name="Tisza M.J."/>
            <person name="Buck C.B."/>
        </authorList>
    </citation>
    <scope>NUCLEOTIDE SEQUENCE</scope>
    <source>
        <strain evidence="2">CtvxP16</strain>
    </source>
</reference>
<protein>
    <submittedName>
        <fullName evidence="2">Uncharacterized protein</fullName>
    </submittedName>
</protein>
<evidence type="ECO:0000256" key="1">
    <source>
        <dbReference type="SAM" id="MobiDB-lite"/>
    </source>
</evidence>
<sequence length="152" mass="17995">MTTTKERQALTYEIKARENLLKRLEYPRKQLESAVKKEDEQRQTIIQKAAEFSSVEDAREMWGYGFITDDEFEMVKQYFENSAALTDKPSASRYALQMLQEIMERLRFEINSFKFDLLPEDEQARYFEAREKKLSAAEPTTQNTEPSTNNRE</sequence>
<proteinExistence type="predicted"/>
<feature type="region of interest" description="Disordered" evidence="1">
    <location>
        <begin position="129"/>
        <end position="152"/>
    </location>
</feature>
<feature type="compositionally biased region" description="Polar residues" evidence="1">
    <location>
        <begin position="138"/>
        <end position="152"/>
    </location>
</feature>
<organism evidence="2">
    <name type="scientific">Myoviridae sp. ctvxP16</name>
    <dbReference type="NCBI Taxonomy" id="2825205"/>
    <lineage>
        <taxon>Viruses</taxon>
        <taxon>Duplodnaviria</taxon>
        <taxon>Heunggongvirae</taxon>
        <taxon>Uroviricota</taxon>
        <taxon>Caudoviricetes</taxon>
    </lineage>
</organism>